<protein>
    <submittedName>
        <fullName evidence="1">Uncharacterized protein</fullName>
    </submittedName>
</protein>
<organism evidence="1 2">
    <name type="scientific">Cylindrobasidium torrendii FP15055 ss-10</name>
    <dbReference type="NCBI Taxonomy" id="1314674"/>
    <lineage>
        <taxon>Eukaryota</taxon>
        <taxon>Fungi</taxon>
        <taxon>Dikarya</taxon>
        <taxon>Basidiomycota</taxon>
        <taxon>Agaricomycotina</taxon>
        <taxon>Agaricomycetes</taxon>
        <taxon>Agaricomycetidae</taxon>
        <taxon>Agaricales</taxon>
        <taxon>Marasmiineae</taxon>
        <taxon>Physalacriaceae</taxon>
        <taxon>Cylindrobasidium</taxon>
    </lineage>
</organism>
<dbReference type="Proteomes" id="UP000054007">
    <property type="component" value="Unassembled WGS sequence"/>
</dbReference>
<reference evidence="1 2" key="1">
    <citation type="journal article" date="2015" name="Fungal Genet. Biol.">
        <title>Evolution of novel wood decay mechanisms in Agaricales revealed by the genome sequences of Fistulina hepatica and Cylindrobasidium torrendii.</title>
        <authorList>
            <person name="Floudas D."/>
            <person name="Held B.W."/>
            <person name="Riley R."/>
            <person name="Nagy L.G."/>
            <person name="Koehler G."/>
            <person name="Ransdell A.S."/>
            <person name="Younus H."/>
            <person name="Chow J."/>
            <person name="Chiniquy J."/>
            <person name="Lipzen A."/>
            <person name="Tritt A."/>
            <person name="Sun H."/>
            <person name="Haridas S."/>
            <person name="LaButti K."/>
            <person name="Ohm R.A."/>
            <person name="Kues U."/>
            <person name="Blanchette R.A."/>
            <person name="Grigoriev I.V."/>
            <person name="Minto R.E."/>
            <person name="Hibbett D.S."/>
        </authorList>
    </citation>
    <scope>NUCLEOTIDE SEQUENCE [LARGE SCALE GENOMIC DNA]</scope>
    <source>
        <strain evidence="1 2">FP15055 ss-10</strain>
    </source>
</reference>
<dbReference type="Gene3D" id="1.20.1280.50">
    <property type="match status" value="1"/>
</dbReference>
<keyword evidence="2" id="KW-1185">Reference proteome</keyword>
<evidence type="ECO:0000313" key="1">
    <source>
        <dbReference type="EMBL" id="KIY63276.1"/>
    </source>
</evidence>
<proteinExistence type="predicted"/>
<accession>A0A0D7B199</accession>
<dbReference type="STRING" id="1314674.A0A0D7B199"/>
<dbReference type="AlphaFoldDB" id="A0A0D7B199"/>
<gene>
    <name evidence="1" type="ORF">CYLTODRAFT_458252</name>
</gene>
<dbReference type="OrthoDB" id="3248197at2759"/>
<evidence type="ECO:0000313" key="2">
    <source>
        <dbReference type="Proteomes" id="UP000054007"/>
    </source>
</evidence>
<dbReference type="EMBL" id="KN880707">
    <property type="protein sequence ID" value="KIY63276.1"/>
    <property type="molecule type" value="Genomic_DNA"/>
</dbReference>
<sequence length="511" mass="59124">MSDSDAYILQAIRKELPSLTDDLCIHEQESEVDSLEHQVQAFEATFHRTLAAPIHKLPQELLVVIFRFCIPPDNDDLAPLCSNVRWVLLRVCRSWKYALEETPALWTNIVISPDVRPMTRALELYLSFSSQCPLWITICEYEDGPAFRDNWCTAFWEVLRSAMYRWQRLRMHFELTPIDDIIMRLIPLELPMLEEVYIQSGGRDVDPGELASGEERSWFRDAPRLECAHLSFIEKRSYAWYPQSVTHILTAQMNGDMLAWALLSFPDLLELTFDQEMYTGSIPTFEPIHHDNLKYLRCSGLTLRYMTLPALESLTIVDFEDYLDMKEHLDISWADTMTALIHRSKCRLTDLHIVDCLFQEKRTYTELLPLLAPTLVSLELAPSQYSHTEELVRSLTRTESSSGSLPYLENLEIISYPLEEQEDHGSDSFVDVLATALISLRNEVLANKWHASLLKKATFAHRNDPFVVKMRMACLDSLPSRGLDVLYTPYSAPDERVLANWHNFWADPSKR</sequence>
<name>A0A0D7B199_9AGAR</name>